<dbReference type="RefSeq" id="WP_132608499.1">
    <property type="nucleotide sequence ID" value="NZ_SMKQ01000003.1"/>
</dbReference>
<evidence type="ECO:0000313" key="2">
    <source>
        <dbReference type="EMBL" id="TDD56395.1"/>
    </source>
</evidence>
<comment type="caution">
    <text evidence="2">The sequence shown here is derived from an EMBL/GenBank/DDBJ whole genome shotgun (WGS) entry which is preliminary data.</text>
</comment>
<sequence>MATTDSERTYGNWRRPASPGIGELGLMGTLLLLGGLVACLITMMVSLRAALVLAAAIAFVLAPMLLVRDRHGRTGLQIAVARLSWLRGRGRGRHLYRSGPLGFTHAGAFQLPGLAACSHVVDATDSRGRDFGLIVVPTTGHYTAVFEASVDGAALVDGDQVDTWVAHWGQWLAGLAYEPSLVAATVTIETAPDLGTRLQREVADNLSPDAPALAAAVLNDVVRTYPAGSAQVSTRIAVTYAANPRGGRLRTADAMTREIATRLPGLTAGLSMAGAGAVRPMTSAEIAEAIRIAYDPASHRLLDAARSGGEPLAQPWDQIGPAAAQEAWDHYRHDSGASVTWGMSEAPRGEVLSPVLTDLLAPHRDITRKRVSLLYRPYDPGSAARLVERDRKDARFRLGGANAAARDTVAVAAADQSAREEAKGAGVVRFAMLVTATVARPEDLPAAVAAIDTLAPSARVRLRRMYGAQAACFAAALPLGLVLPDHLRIPTFVREAM</sequence>
<dbReference type="AlphaFoldDB" id="A0A4R4ZDL4"/>
<keyword evidence="1" id="KW-0812">Transmembrane</keyword>
<keyword evidence="3" id="KW-1185">Reference proteome</keyword>
<evidence type="ECO:0000256" key="1">
    <source>
        <dbReference type="SAM" id="Phobius"/>
    </source>
</evidence>
<name>A0A4R4ZDL4_9ACTN</name>
<dbReference type="InterPro" id="IPR049978">
    <property type="entry name" value="SCO6880-like"/>
</dbReference>
<evidence type="ECO:0008006" key="4">
    <source>
        <dbReference type="Google" id="ProtNLM"/>
    </source>
</evidence>
<proteinExistence type="predicted"/>
<reference evidence="2 3" key="1">
    <citation type="submission" date="2019-03" db="EMBL/GenBank/DDBJ databases">
        <title>Draft genome sequences of novel Actinobacteria.</title>
        <authorList>
            <person name="Sahin N."/>
            <person name="Ay H."/>
            <person name="Saygin H."/>
        </authorList>
    </citation>
    <scope>NUCLEOTIDE SEQUENCE [LARGE SCALE GENOMIC DNA]</scope>
    <source>
        <strain evidence="2 3">CH32</strain>
    </source>
</reference>
<keyword evidence="1" id="KW-1133">Transmembrane helix</keyword>
<dbReference type="OrthoDB" id="4505949at2"/>
<protein>
    <recommendedName>
        <fullName evidence="4">PrgI family protein</fullName>
    </recommendedName>
</protein>
<gene>
    <name evidence="2" type="ORF">E1286_01810</name>
</gene>
<feature type="transmembrane region" description="Helical" evidence="1">
    <location>
        <begin position="21"/>
        <end position="43"/>
    </location>
</feature>
<organism evidence="2 3">
    <name type="scientific">Nonomuraea terrae</name>
    <dbReference type="NCBI Taxonomy" id="2530383"/>
    <lineage>
        <taxon>Bacteria</taxon>
        <taxon>Bacillati</taxon>
        <taxon>Actinomycetota</taxon>
        <taxon>Actinomycetes</taxon>
        <taxon>Streptosporangiales</taxon>
        <taxon>Streptosporangiaceae</taxon>
        <taxon>Nonomuraea</taxon>
    </lineage>
</organism>
<keyword evidence="1" id="KW-0472">Membrane</keyword>
<dbReference type="Proteomes" id="UP000295302">
    <property type="component" value="Unassembled WGS sequence"/>
</dbReference>
<feature type="transmembrane region" description="Helical" evidence="1">
    <location>
        <begin position="49"/>
        <end position="67"/>
    </location>
</feature>
<accession>A0A4R4ZDL4</accession>
<dbReference type="EMBL" id="SMKQ01000003">
    <property type="protein sequence ID" value="TDD56395.1"/>
    <property type="molecule type" value="Genomic_DNA"/>
</dbReference>
<evidence type="ECO:0000313" key="3">
    <source>
        <dbReference type="Proteomes" id="UP000295302"/>
    </source>
</evidence>
<dbReference type="NCBIfam" id="NF042935">
    <property type="entry name" value="SCO6880_fam"/>
    <property type="match status" value="1"/>
</dbReference>